<name>A0A2N9JKM0_9ACTN</name>
<dbReference type="RefSeq" id="WP_105186697.1">
    <property type="nucleotide sequence ID" value="NZ_BAAAGO010000006.1"/>
</dbReference>
<keyword evidence="2" id="KW-1185">Reference proteome</keyword>
<accession>A0A2N9JKM0</accession>
<dbReference type="OrthoDB" id="9803948at2"/>
<dbReference type="KEGG" id="mgg:MPLG2_3093"/>
<protein>
    <recommendedName>
        <fullName evidence="3">Bacteriocin-protection, YdeI or OmpD-Associated</fullName>
    </recommendedName>
</protein>
<dbReference type="EMBL" id="LT985188">
    <property type="protein sequence ID" value="SPD88123.1"/>
    <property type="molecule type" value="Genomic_DNA"/>
</dbReference>
<reference evidence="1 2" key="1">
    <citation type="submission" date="2018-02" db="EMBL/GenBank/DDBJ databases">
        <authorList>
            <person name="Cohen D.B."/>
            <person name="Kent A.D."/>
        </authorList>
    </citation>
    <scope>NUCLEOTIDE SEQUENCE [LARGE SCALE GENOMIC DNA]</scope>
    <source>
        <strain evidence="1">1</strain>
    </source>
</reference>
<gene>
    <name evidence="1" type="ORF">MPLG2_3093</name>
</gene>
<sequence>MAERLPGGKVRPMPDDLQAELIADSDATALWQDITTLARNEFICWVESAKRDQTRQLRITRTKEELLEGKRRPCCWPGCDHREKTGHWSGDAVQRRLCARKARAGWISTSSTNGWWSRPLPTSLPS</sequence>
<evidence type="ECO:0000313" key="2">
    <source>
        <dbReference type="Proteomes" id="UP000238164"/>
    </source>
</evidence>
<proteinExistence type="predicted"/>
<evidence type="ECO:0008006" key="3">
    <source>
        <dbReference type="Google" id="ProtNLM"/>
    </source>
</evidence>
<dbReference type="Proteomes" id="UP000238164">
    <property type="component" value="Chromosome 1"/>
</dbReference>
<evidence type="ECO:0000313" key="1">
    <source>
        <dbReference type="EMBL" id="SPD88123.1"/>
    </source>
</evidence>
<dbReference type="AlphaFoldDB" id="A0A2N9JKM0"/>
<dbReference type="Pfam" id="PF13376">
    <property type="entry name" value="OmdA"/>
    <property type="match status" value="1"/>
</dbReference>
<organism evidence="1 2">
    <name type="scientific">Micropruina glycogenica</name>
    <dbReference type="NCBI Taxonomy" id="75385"/>
    <lineage>
        <taxon>Bacteria</taxon>
        <taxon>Bacillati</taxon>
        <taxon>Actinomycetota</taxon>
        <taxon>Actinomycetes</taxon>
        <taxon>Propionibacteriales</taxon>
        <taxon>Nocardioidaceae</taxon>
        <taxon>Micropruina</taxon>
    </lineage>
</organism>